<dbReference type="OrthoDB" id="695at10239"/>
<evidence type="ECO:0000313" key="3">
    <source>
        <dbReference type="Proteomes" id="UP000017654"/>
    </source>
</evidence>
<dbReference type="InterPro" id="IPR047987">
    <property type="entry name" value="Gp19-like_virus"/>
</dbReference>
<dbReference type="NCBIfam" id="NF033889">
    <property type="entry name" value="termin_lrg_T7"/>
    <property type="match status" value="1"/>
</dbReference>
<feature type="domain" description="Terminase large subunit ribonuclease H-like" evidence="1">
    <location>
        <begin position="398"/>
        <end position="534"/>
    </location>
</feature>
<dbReference type="Pfam" id="PF22530">
    <property type="entry name" value="Terminase-T7_RNaseH-like"/>
    <property type="match status" value="1"/>
</dbReference>
<name>U5PVL4_9CAUD</name>
<sequence length="647" mass="73001">MTYITEQVARRLNMLSTECKKWANAPHEIPSEKREELSMMFGSTFKDFRAFAELGMKYLGFDLSNMQADIAHFMQKGRAKRMVQAQRGQAKSTLAALYCIWLLLRDPTCRVLIVSGGEKQASDVALMIIRMIMNWSLLCWLRPDIAKGDRSSVSAFDVHHSLKGIDKSASVSCVGITANLQGMRADFILADDIETQRNSMTQTEREKLQLLIKEFAAICISGEIMYLGTPQTKDSIYRLLPARGYDVRVWTGRYPTNEELERYGAGVTIAPMIMQALLENPALQTGGGIEGNRGQPTDDGHINEDILQEKELEYGEEGFSLQYMLDTTLSDALRTKIKLSDTLVLAVDNHSVPERLHWQAEPSKLYKGSSPNVQDFRMYHASGVSDTFVPFEHKVMTLDPAGAGGDELSFAAGGATNSYIYLLSVGGFIGGTTQKNIEAVIEKMLLLDIHVLDIEKNMGHGTVLSLFVERLEALKNLCKQQSKDIQWLCTSTGLSLRELESKLNQIGLTEYYSTGQKERRIIDTISPLTRRHKLVVTVQAIEDDWEYCKGHNPEKRLQFSAFQQMGNITYDRNSLVHDDRADCVQRVVEVLAPFLSKDEEKAHQERQEAVIAEFLKNPMGYSQNVLAQLNRKGIKRNNYKRRGSIRR</sequence>
<dbReference type="Gene3D" id="3.40.50.300">
    <property type="entry name" value="P-loop containing nucleotide triphosphate hydrolases"/>
    <property type="match status" value="1"/>
</dbReference>
<dbReference type="InterPro" id="IPR027417">
    <property type="entry name" value="P-loop_NTPase"/>
</dbReference>
<keyword evidence="3" id="KW-1185">Reference proteome</keyword>
<dbReference type="InterPro" id="IPR054762">
    <property type="entry name" value="Gp19_RNaseH-like"/>
</dbReference>
<dbReference type="EMBL" id="KF669656">
    <property type="protein sequence ID" value="AGY48015.1"/>
    <property type="molecule type" value="Genomic_DNA"/>
</dbReference>
<protein>
    <submittedName>
        <fullName evidence="2">Terminase large subunit</fullName>
    </submittedName>
</protein>
<dbReference type="RefSeq" id="YP_009006540.1">
    <property type="nucleotide sequence ID" value="NC_023570.1"/>
</dbReference>
<evidence type="ECO:0000259" key="1">
    <source>
        <dbReference type="Pfam" id="PF22530"/>
    </source>
</evidence>
<dbReference type="Proteomes" id="UP000017654">
    <property type="component" value="Segment"/>
</dbReference>
<gene>
    <name evidence="2" type="ORF">Petty_43</name>
</gene>
<dbReference type="KEGG" id="vg:18503481"/>
<evidence type="ECO:0000313" key="2">
    <source>
        <dbReference type="EMBL" id="AGY48015.1"/>
    </source>
</evidence>
<accession>U5PVL4</accession>
<reference evidence="2 3" key="1">
    <citation type="journal article" date="2013" name="Genome Announc.">
        <title>Complete Genome of Acinetobacter baumannii Podophage Petty.</title>
        <authorList>
            <person name="Mumm I.P."/>
            <person name="Wood T.L."/>
            <person name="Chamakura K.R."/>
            <person name="Kuty Everett G.F."/>
        </authorList>
    </citation>
    <scope>NUCLEOTIDE SEQUENCE [LARGE SCALE GENOMIC DNA]</scope>
</reference>
<dbReference type="GeneID" id="18503481"/>
<proteinExistence type="predicted"/>
<organism evidence="2 3">
    <name type="scientific">Acinetobacter phage Petty</name>
    <dbReference type="NCBI Taxonomy" id="1406779"/>
    <lineage>
        <taxon>Viruses</taxon>
        <taxon>Duplodnaviria</taxon>
        <taxon>Heunggongvirae</taxon>
        <taxon>Uroviricota</taxon>
        <taxon>Caudoviricetes</taxon>
        <taxon>Autographivirales</taxon>
        <taxon>Autoscriptoviridae</taxon>
        <taxon>Beijerinckvirinae</taxon>
        <taxon>Pettyvirus</taxon>
        <taxon>Pettyvirus petty</taxon>
    </lineage>
</organism>